<name>A0A8S2E157_9BILA</name>
<organism evidence="2 4">
    <name type="scientific">Didymodactylos carnosus</name>
    <dbReference type="NCBI Taxonomy" id="1234261"/>
    <lineage>
        <taxon>Eukaryota</taxon>
        <taxon>Metazoa</taxon>
        <taxon>Spiralia</taxon>
        <taxon>Gnathifera</taxon>
        <taxon>Rotifera</taxon>
        <taxon>Eurotatoria</taxon>
        <taxon>Bdelloidea</taxon>
        <taxon>Philodinida</taxon>
        <taxon>Philodinidae</taxon>
        <taxon>Didymodactylos</taxon>
    </lineage>
</organism>
<feature type="region of interest" description="Disordered" evidence="1">
    <location>
        <begin position="581"/>
        <end position="601"/>
    </location>
</feature>
<feature type="non-terminal residue" evidence="2">
    <location>
        <position position="1"/>
    </location>
</feature>
<reference evidence="2" key="1">
    <citation type="submission" date="2021-02" db="EMBL/GenBank/DDBJ databases">
        <authorList>
            <person name="Nowell W R."/>
        </authorList>
    </citation>
    <scope>NUCLEOTIDE SEQUENCE</scope>
</reference>
<dbReference type="EMBL" id="CAJOBA010007580">
    <property type="protein sequence ID" value="CAF3806319.1"/>
    <property type="molecule type" value="Genomic_DNA"/>
</dbReference>
<protein>
    <submittedName>
        <fullName evidence="2">Uncharacterized protein</fullName>
    </submittedName>
</protein>
<dbReference type="AlphaFoldDB" id="A0A8S2E157"/>
<evidence type="ECO:0000313" key="2">
    <source>
        <dbReference type="EMBL" id="CAF1038191.1"/>
    </source>
</evidence>
<evidence type="ECO:0000256" key="1">
    <source>
        <dbReference type="SAM" id="MobiDB-lite"/>
    </source>
</evidence>
<dbReference type="Proteomes" id="UP000682733">
    <property type="component" value="Unassembled WGS sequence"/>
</dbReference>
<evidence type="ECO:0000313" key="4">
    <source>
        <dbReference type="Proteomes" id="UP000677228"/>
    </source>
</evidence>
<gene>
    <name evidence="2" type="ORF">OVA965_LOCUS16342</name>
    <name evidence="3" type="ORF">TMI583_LOCUS16350</name>
</gene>
<dbReference type="EMBL" id="CAJNOK010007570">
    <property type="protein sequence ID" value="CAF1038191.1"/>
    <property type="molecule type" value="Genomic_DNA"/>
</dbReference>
<accession>A0A8S2E157</accession>
<feature type="compositionally biased region" description="Polar residues" evidence="1">
    <location>
        <begin position="581"/>
        <end position="594"/>
    </location>
</feature>
<evidence type="ECO:0000313" key="3">
    <source>
        <dbReference type="EMBL" id="CAF3806319.1"/>
    </source>
</evidence>
<proteinExistence type="predicted"/>
<sequence length="910" mass="100359">DSEDPYPNSDMKMYPDRDIIAQSGYIPISQSGYRFRTVGRHFNGGTITWRPANKTATGSPVEIIITQIYSWSSGKIYCTDAMIVNEQAIDCTTYNSGYFSGLKTQTLNCIGTCSYVAGGNAQGYNKSTLIIPYCTDTNPIMGTNIGQRSDEELLYVNDDFNVAFQSTSPMSWIALALGPSNPVWSISCNIDLHLRPDGYYNTAPVATMMSPINIQKNVEETITIPVSDANDGDILKCRWASGTSECGDACPPSSLPTGTTLTDCTITITGTVNNGYYAIAVMVEDYYNSSSTSPMSSVPVQFLLKVVTPTTCATDPYTYGILPDLSCTPAQVSVPFNTTIYVKNNCPVQLRRQLHLRRLLRQQQHQQPQHQQQQVQLPQALHRQVRVRVPHLQQTLRLQHPPRRELLRDFELPRPQQARPQRLVQVTIQPYLPLIILSGLGVLALLSCCLYCLCRYCCCPYVAAKKKKAKDFDFYYIGVGDETLVKSTSLINFDESYTSVDGLLTPETDKFPKRSAIFQIPDDNYDAIRQQSASSGYSSIDLNVSPDLNKSSALNADDIIETSKSSVSVIRVNRYKRNDSTEPFGNSSINSPNTPKVDLGPQIESVTTNRPVTVSKIKRQKSSSTCNRLSDQNIININNVKSRNSIVSQAAIHLNLLTSPQPRSSDSSVSVFKLKKLKTSPLSLSKNDPRPSIIETIHLPPKQQLTSTTPAKNMVTAVKLPRTDAAKSEKSTTLPSTTPRLRAKSFEGISNNNTDLQPKSPDSAVSVFKLKKLKTSPPSLSKNDPTPSIIETIELPPKQPLASTTPTKNMITVVKLPRADTTKSENLTMLPSTSQRSRAKSFEGISYNNTDPPKTNRQITAVGIKRIEYTVPKEEHKSATVIRLPRTATVINHSTSSSTPETASGVENIN</sequence>
<comment type="caution">
    <text evidence="2">The sequence shown here is derived from an EMBL/GenBank/DDBJ whole genome shotgun (WGS) entry which is preliminary data.</text>
</comment>
<dbReference type="Proteomes" id="UP000677228">
    <property type="component" value="Unassembled WGS sequence"/>
</dbReference>